<proteinExistence type="predicted"/>
<sequence>VKHLKQNIGFCSRSNVSTGEIEVVAVGRTNATPNLNSGKIFLGNSSNQSVATAVTGEVTISNTGVTEVTGIDGNVSIQGYSPVVISAETTAEISTENLGKTLVLSAGTTDFSITDSASFAVGTEINLINSAGQIIVAAPTGGGTLNGATADVSITAAYGQAILKKIASDTYVIYGDIV</sequence>
<gene>
    <name evidence="1" type="ORF">S12H4_58117</name>
</gene>
<name>X1UIZ1_9ZZZZ</name>
<dbReference type="AlphaFoldDB" id="X1UIZ1"/>
<organism evidence="1">
    <name type="scientific">marine sediment metagenome</name>
    <dbReference type="NCBI Taxonomy" id="412755"/>
    <lineage>
        <taxon>unclassified sequences</taxon>
        <taxon>metagenomes</taxon>
        <taxon>ecological metagenomes</taxon>
    </lineage>
</organism>
<comment type="caution">
    <text evidence="1">The sequence shown here is derived from an EMBL/GenBank/DDBJ whole genome shotgun (WGS) entry which is preliminary data.</text>
</comment>
<feature type="non-terminal residue" evidence="1">
    <location>
        <position position="1"/>
    </location>
</feature>
<accession>X1UIZ1</accession>
<reference evidence="1" key="1">
    <citation type="journal article" date="2014" name="Front. Microbiol.">
        <title>High frequency of phylogenetically diverse reductive dehalogenase-homologous genes in deep subseafloor sedimentary metagenomes.</title>
        <authorList>
            <person name="Kawai M."/>
            <person name="Futagami T."/>
            <person name="Toyoda A."/>
            <person name="Takaki Y."/>
            <person name="Nishi S."/>
            <person name="Hori S."/>
            <person name="Arai W."/>
            <person name="Tsubouchi T."/>
            <person name="Morono Y."/>
            <person name="Uchiyama I."/>
            <person name="Ito T."/>
            <person name="Fujiyama A."/>
            <person name="Inagaki F."/>
            <person name="Takami H."/>
        </authorList>
    </citation>
    <scope>NUCLEOTIDE SEQUENCE</scope>
    <source>
        <strain evidence="1">Expedition CK06-06</strain>
    </source>
</reference>
<dbReference type="EMBL" id="BARW01037698">
    <property type="protein sequence ID" value="GAJ17459.1"/>
    <property type="molecule type" value="Genomic_DNA"/>
</dbReference>
<protein>
    <submittedName>
        <fullName evidence="1">Uncharacterized protein</fullName>
    </submittedName>
</protein>
<evidence type="ECO:0000313" key="1">
    <source>
        <dbReference type="EMBL" id="GAJ17459.1"/>
    </source>
</evidence>